<name>A0A1G9DEW9_9RHOB</name>
<dbReference type="SUPFAM" id="SSF47598">
    <property type="entry name" value="Ribbon-helix-helix"/>
    <property type="match status" value="1"/>
</dbReference>
<proteinExistence type="predicted"/>
<sequence length="49" mass="5649">MKPIQFKLILPPDVKAWIEAQAAKNLRSQSAEIVVCLRERMDREAQPQT</sequence>
<evidence type="ECO:0000313" key="2">
    <source>
        <dbReference type="Proteomes" id="UP000199555"/>
    </source>
</evidence>
<gene>
    <name evidence="1" type="ORF">SAMN04487971_10233</name>
</gene>
<dbReference type="EMBL" id="FNGE01000002">
    <property type="protein sequence ID" value="SDK62435.1"/>
    <property type="molecule type" value="Genomic_DNA"/>
</dbReference>
<dbReference type="GO" id="GO:0006355">
    <property type="term" value="P:regulation of DNA-templated transcription"/>
    <property type="evidence" value="ECO:0007669"/>
    <property type="project" value="InterPro"/>
</dbReference>
<dbReference type="InterPro" id="IPR010985">
    <property type="entry name" value="Ribbon_hlx_hlx"/>
</dbReference>
<reference evidence="2" key="1">
    <citation type="submission" date="2016-10" db="EMBL/GenBank/DDBJ databases">
        <authorList>
            <person name="Varghese N."/>
            <person name="Submissions S."/>
        </authorList>
    </citation>
    <scope>NUCLEOTIDE SEQUENCE [LARGE SCALE GENOMIC DNA]</scope>
    <source>
        <strain evidence="2">CGMCC 1.7655</strain>
    </source>
</reference>
<dbReference type="AlphaFoldDB" id="A0A1G9DEW9"/>
<evidence type="ECO:0008006" key="3">
    <source>
        <dbReference type="Google" id="ProtNLM"/>
    </source>
</evidence>
<organism evidence="1 2">
    <name type="scientific">Paracoccus chinensis</name>
    <dbReference type="NCBI Taxonomy" id="525640"/>
    <lineage>
        <taxon>Bacteria</taxon>
        <taxon>Pseudomonadati</taxon>
        <taxon>Pseudomonadota</taxon>
        <taxon>Alphaproteobacteria</taxon>
        <taxon>Rhodobacterales</taxon>
        <taxon>Paracoccaceae</taxon>
        <taxon>Paracoccus</taxon>
    </lineage>
</organism>
<dbReference type="InterPro" id="IPR013321">
    <property type="entry name" value="Arc_rbn_hlx_hlx"/>
</dbReference>
<keyword evidence="2" id="KW-1185">Reference proteome</keyword>
<dbReference type="RefSeq" id="WP_139166605.1">
    <property type="nucleotide sequence ID" value="NZ_FNGE01000002.1"/>
</dbReference>
<evidence type="ECO:0000313" key="1">
    <source>
        <dbReference type="EMBL" id="SDK62435.1"/>
    </source>
</evidence>
<dbReference type="Gene3D" id="1.10.1220.10">
    <property type="entry name" value="Met repressor-like"/>
    <property type="match status" value="1"/>
</dbReference>
<accession>A0A1G9DEW9</accession>
<dbReference type="STRING" id="525640.SAMN04487971_10233"/>
<protein>
    <recommendedName>
        <fullName evidence="3">Arc-like DNA binding domain-containing protein</fullName>
    </recommendedName>
</protein>
<dbReference type="Proteomes" id="UP000199555">
    <property type="component" value="Unassembled WGS sequence"/>
</dbReference>
<dbReference type="OrthoDB" id="7924582at2"/>